<dbReference type="VEuPathDB" id="CryptoDB:Cvel_5397"/>
<gene>
    <name evidence="1" type="ORF">Cvel_5397</name>
</gene>
<reference evidence="1" key="1">
    <citation type="submission" date="2014-11" db="EMBL/GenBank/DDBJ databases">
        <authorList>
            <person name="Otto D Thomas"/>
            <person name="Naeem Raeece"/>
        </authorList>
    </citation>
    <scope>NUCLEOTIDE SEQUENCE</scope>
</reference>
<dbReference type="AlphaFoldDB" id="A0A0G4GYC0"/>
<name>A0A0G4GYC0_9ALVE</name>
<protein>
    <submittedName>
        <fullName evidence="1">Uncharacterized protein</fullName>
    </submittedName>
</protein>
<sequence length="105" mass="11429">MSISLLKTRRAPLLSQYGPAFLKVRAACTHDRLCSSLFFSSVEVSGKGGDIAVREHEEEAETVGGKIKAALRSILDILFEGEEDGGDEEENVDFPSVLKKPISCM</sequence>
<organism evidence="1">
    <name type="scientific">Chromera velia CCMP2878</name>
    <dbReference type="NCBI Taxonomy" id="1169474"/>
    <lineage>
        <taxon>Eukaryota</taxon>
        <taxon>Sar</taxon>
        <taxon>Alveolata</taxon>
        <taxon>Colpodellida</taxon>
        <taxon>Chromeraceae</taxon>
        <taxon>Chromera</taxon>
    </lineage>
</organism>
<proteinExistence type="predicted"/>
<evidence type="ECO:0000313" key="1">
    <source>
        <dbReference type="EMBL" id="CEM36133.1"/>
    </source>
</evidence>
<accession>A0A0G4GYC0</accession>
<dbReference type="EMBL" id="CDMZ01001680">
    <property type="protein sequence ID" value="CEM36133.1"/>
    <property type="molecule type" value="Genomic_DNA"/>
</dbReference>